<evidence type="ECO:0000313" key="1">
    <source>
        <dbReference type="EMBL" id="EMP05401.1"/>
    </source>
</evidence>
<dbReference type="BioCyc" id="LINT1193029:G11R4-3488-MONOMER"/>
<organism evidence="1 2">
    <name type="scientific">Leptospira interrogans serovar Pyrogenes str. 200701872</name>
    <dbReference type="NCBI Taxonomy" id="1193029"/>
    <lineage>
        <taxon>Bacteria</taxon>
        <taxon>Pseudomonadati</taxon>
        <taxon>Spirochaetota</taxon>
        <taxon>Spirochaetia</taxon>
        <taxon>Leptospirales</taxon>
        <taxon>Leptospiraceae</taxon>
        <taxon>Leptospira</taxon>
    </lineage>
</organism>
<reference evidence="1 2" key="1">
    <citation type="submission" date="2013-01" db="EMBL/GenBank/DDBJ databases">
        <authorList>
            <person name="Harkins D.M."/>
            <person name="Durkin A.S."/>
            <person name="Brinkac L.M."/>
            <person name="Haft D.H."/>
            <person name="Selengut J.D."/>
            <person name="Sanka R."/>
            <person name="DePew J."/>
            <person name="Purushe J."/>
            <person name="Picardeau M."/>
            <person name="Werts C."/>
            <person name="Goarant C."/>
            <person name="Vinetz J.M."/>
            <person name="Sutton G.G."/>
            <person name="Nierman W.C."/>
            <person name="Fouts D.E."/>
        </authorList>
    </citation>
    <scope>NUCLEOTIDE SEQUENCE [LARGE SCALE GENOMIC DNA]</scope>
    <source>
        <strain evidence="1 2">200701872</strain>
    </source>
</reference>
<dbReference type="EMBL" id="AKWN02000444">
    <property type="protein sequence ID" value="EMP05401.1"/>
    <property type="molecule type" value="Genomic_DNA"/>
</dbReference>
<name>M6ZH38_LEPIR</name>
<dbReference type="Proteomes" id="UP000012117">
    <property type="component" value="Unassembled WGS sequence"/>
</dbReference>
<gene>
    <name evidence="1" type="ORF">LEP1GSC124_1456</name>
</gene>
<sequence>MIFVKSVGTMIRNSKISNIQFLICMEVYWIVYEFLRLQDLSVKIAICDSSHKLNRIMNF</sequence>
<dbReference type="AlphaFoldDB" id="M6ZH38"/>
<comment type="caution">
    <text evidence="1">The sequence shown here is derived from an EMBL/GenBank/DDBJ whole genome shotgun (WGS) entry which is preliminary data.</text>
</comment>
<evidence type="ECO:0000313" key="2">
    <source>
        <dbReference type="Proteomes" id="UP000012117"/>
    </source>
</evidence>
<accession>M6ZH38</accession>
<protein>
    <submittedName>
        <fullName evidence="1">Uncharacterized protein</fullName>
    </submittedName>
</protein>
<proteinExistence type="predicted"/>